<dbReference type="GO" id="GO:0046491">
    <property type="term" value="P:L-methylmalonyl-CoA metabolic process"/>
    <property type="evidence" value="ECO:0007669"/>
    <property type="project" value="TreeGrafter"/>
</dbReference>
<gene>
    <name evidence="2" type="ORF">Bxe_C0295</name>
</gene>
<evidence type="ECO:0000313" key="2">
    <source>
        <dbReference type="EMBL" id="ABE36218.1"/>
    </source>
</evidence>
<keyword evidence="1" id="KW-0479">Metal-binding</keyword>
<accession>Q13I71</accession>
<dbReference type="KEGG" id="bxb:DR64_8138"/>
<evidence type="ECO:0000313" key="3">
    <source>
        <dbReference type="Proteomes" id="UP000001817"/>
    </source>
</evidence>
<evidence type="ECO:0000256" key="1">
    <source>
        <dbReference type="ARBA" id="ARBA00022723"/>
    </source>
</evidence>
<dbReference type="InterPro" id="IPR029068">
    <property type="entry name" value="Glyas_Bleomycin-R_OHBP_Dase"/>
</dbReference>
<dbReference type="Gene3D" id="3.10.180.10">
    <property type="entry name" value="2,3-Dihydroxybiphenyl 1,2-Dioxygenase, domain 1"/>
    <property type="match status" value="1"/>
</dbReference>
<dbReference type="Pfam" id="PF13669">
    <property type="entry name" value="Glyoxalase_4"/>
    <property type="match status" value="1"/>
</dbReference>
<dbReference type="STRING" id="266265.Bxe_C0295"/>
<dbReference type="AlphaFoldDB" id="Q13I71"/>
<dbReference type="EMBL" id="CP000272">
    <property type="protein sequence ID" value="ABE36218.1"/>
    <property type="molecule type" value="Genomic_DNA"/>
</dbReference>
<dbReference type="KEGG" id="bxe:Bxe_C0295"/>
<dbReference type="RefSeq" id="WP_011493478.1">
    <property type="nucleotide sequence ID" value="NC_007953.1"/>
</dbReference>
<dbReference type="GO" id="GO:0004493">
    <property type="term" value="F:methylmalonyl-CoA epimerase activity"/>
    <property type="evidence" value="ECO:0007669"/>
    <property type="project" value="UniProtKB-EC"/>
</dbReference>
<keyword evidence="3" id="KW-1185">Reference proteome</keyword>
<dbReference type="EC" id="5.1.99.1" evidence="2"/>
<proteinExistence type="predicted"/>
<dbReference type="SUPFAM" id="SSF54593">
    <property type="entry name" value="Glyoxalase/Bleomycin resistance protein/Dihydroxybiphenyl dioxygenase"/>
    <property type="match status" value="1"/>
</dbReference>
<dbReference type="PANTHER" id="PTHR43048:SF3">
    <property type="entry name" value="METHYLMALONYL-COA EPIMERASE, MITOCHONDRIAL"/>
    <property type="match status" value="1"/>
</dbReference>
<dbReference type="PATRIC" id="fig|266265.5.peg.8075"/>
<keyword evidence="2" id="KW-0413">Isomerase</keyword>
<dbReference type="InterPro" id="IPR051785">
    <property type="entry name" value="MMCE/EMCE_epimerase"/>
</dbReference>
<dbReference type="GO" id="GO:0046872">
    <property type="term" value="F:metal ion binding"/>
    <property type="evidence" value="ECO:0007669"/>
    <property type="project" value="UniProtKB-KW"/>
</dbReference>
<protein>
    <submittedName>
        <fullName evidence="2">Methylmalonyl-CoA epimerase</fullName>
        <ecNumber evidence="2">5.1.99.1</ecNumber>
    </submittedName>
</protein>
<sequence length="186" mass="20679">MSLRNAQTLLYGQPVNGITQVGYVVENIDEAMRSFTTQLGVGPWFLSGPFETTGAEYRRKPTNIRLKLAVAFSGHMQVEVIQQLDDQPSVYRELIERSGYGFHHFALATKDIDAEIARLQEGGAAIAFKARSPRGPRVTYMDGVNGLPGMIELIEMTPRQEELYVLMYAAALAWDGSDLVRPAERA</sequence>
<dbReference type="eggNOG" id="COG0346">
    <property type="taxonomic scope" value="Bacteria"/>
</dbReference>
<dbReference type="Proteomes" id="UP000001817">
    <property type="component" value="Chromosome 3"/>
</dbReference>
<reference evidence="2 3" key="1">
    <citation type="journal article" date="2006" name="Proc. Natl. Acad. Sci. U.S.A.">
        <title>Burkholderia xenovorans LB400 harbors a multi-replicon, 9.73-Mbp genome shaped for versatility.</title>
        <authorList>
            <person name="Chain P.S."/>
            <person name="Denef V.J."/>
            <person name="Konstantinidis K.T."/>
            <person name="Vergez L.M."/>
            <person name="Agullo L."/>
            <person name="Reyes V.L."/>
            <person name="Hauser L."/>
            <person name="Cordova M."/>
            <person name="Gomez L."/>
            <person name="Gonzalez M."/>
            <person name="Land M."/>
            <person name="Lao V."/>
            <person name="Larimer F."/>
            <person name="LiPuma J.J."/>
            <person name="Mahenthiralingam E."/>
            <person name="Malfatti S.A."/>
            <person name="Marx C.J."/>
            <person name="Parnell J.J."/>
            <person name="Ramette A."/>
            <person name="Richardson P."/>
            <person name="Seeger M."/>
            <person name="Smith D."/>
            <person name="Spilker T."/>
            <person name="Sul W.J."/>
            <person name="Tsoi T.V."/>
            <person name="Ulrich L.E."/>
            <person name="Zhulin I.B."/>
            <person name="Tiedje J.M."/>
        </authorList>
    </citation>
    <scope>NUCLEOTIDE SEQUENCE [LARGE SCALE GENOMIC DNA]</scope>
    <source>
        <strain evidence="2 3">LB400</strain>
    </source>
</reference>
<dbReference type="PANTHER" id="PTHR43048">
    <property type="entry name" value="METHYLMALONYL-COA EPIMERASE"/>
    <property type="match status" value="1"/>
</dbReference>
<dbReference type="OrthoDB" id="9788468at2"/>
<name>Q13I71_PARXL</name>
<organism evidence="2 3">
    <name type="scientific">Paraburkholderia xenovorans (strain LB400)</name>
    <dbReference type="NCBI Taxonomy" id="266265"/>
    <lineage>
        <taxon>Bacteria</taxon>
        <taxon>Pseudomonadati</taxon>
        <taxon>Pseudomonadota</taxon>
        <taxon>Betaproteobacteria</taxon>
        <taxon>Burkholderiales</taxon>
        <taxon>Burkholderiaceae</taxon>
        <taxon>Paraburkholderia</taxon>
    </lineage>
</organism>